<keyword evidence="1" id="KW-0812">Transmembrane</keyword>
<keyword evidence="1" id="KW-1133">Transmembrane helix</keyword>
<accession>B1VY78</accession>
<dbReference type="Proteomes" id="UP000001685">
    <property type="component" value="Chromosome"/>
</dbReference>
<feature type="transmembrane region" description="Helical" evidence="1">
    <location>
        <begin position="132"/>
        <end position="153"/>
    </location>
</feature>
<name>B1VY78_STRGG</name>
<feature type="transmembrane region" description="Helical" evidence="1">
    <location>
        <begin position="21"/>
        <end position="45"/>
    </location>
</feature>
<organism evidence="2 3">
    <name type="scientific">Streptomyces griseus subsp. griseus (strain JCM 4626 / CBS 651.72 / NBRC 13350 / KCC S-0626 / ISP 5235)</name>
    <dbReference type="NCBI Taxonomy" id="455632"/>
    <lineage>
        <taxon>Bacteria</taxon>
        <taxon>Bacillati</taxon>
        <taxon>Actinomycetota</taxon>
        <taxon>Actinomycetes</taxon>
        <taxon>Kitasatosporales</taxon>
        <taxon>Streptomycetaceae</taxon>
        <taxon>Streptomyces</taxon>
    </lineage>
</organism>
<keyword evidence="1" id="KW-0472">Membrane</keyword>
<dbReference type="eggNOG" id="ENOG50322B1">
    <property type="taxonomic scope" value="Bacteria"/>
</dbReference>
<sequence length="197" mass="21212">MRGKGGGMTTSAGEAHDGAGRWSLAGPLLAVLLVAAVGGFLAGAVPGEGETDVPRGLFLAAAFVLIGAGTYAGSWWWHRRRAAKFGISARRYLRVGRLIRRGQAPDDPAERAAAIDITVRTRRALGSSSRRWVWWLLGGGALLWFVSAVFLVVDGNYGRASYNLVMACLLLVNPLTMRRRRRRMEAAERALGIAPPT</sequence>
<dbReference type="EMBL" id="AP009493">
    <property type="protein sequence ID" value="BAG21863.1"/>
    <property type="molecule type" value="Genomic_DNA"/>
</dbReference>
<evidence type="ECO:0000313" key="3">
    <source>
        <dbReference type="Proteomes" id="UP000001685"/>
    </source>
</evidence>
<evidence type="ECO:0000256" key="1">
    <source>
        <dbReference type="SAM" id="Phobius"/>
    </source>
</evidence>
<evidence type="ECO:0000313" key="2">
    <source>
        <dbReference type="EMBL" id="BAG21863.1"/>
    </source>
</evidence>
<feature type="transmembrane region" description="Helical" evidence="1">
    <location>
        <begin position="159"/>
        <end position="176"/>
    </location>
</feature>
<proteinExistence type="predicted"/>
<reference evidence="3" key="1">
    <citation type="journal article" date="2008" name="J. Bacteriol.">
        <title>Genome sequence of the streptomycin-producing microorganism Streptomyces griseus IFO 13350.</title>
        <authorList>
            <person name="Ohnishi Y."/>
            <person name="Ishikawa J."/>
            <person name="Hara H."/>
            <person name="Suzuki H."/>
            <person name="Ikenoya M."/>
            <person name="Ikeda H."/>
            <person name="Yamashita A."/>
            <person name="Hattori M."/>
            <person name="Horinouchi S."/>
        </authorList>
    </citation>
    <scope>NUCLEOTIDE SEQUENCE [LARGE SCALE GENOMIC DNA]</scope>
    <source>
        <strain evidence="3">JCM 4626 / NBRC 13350</strain>
    </source>
</reference>
<dbReference type="HOGENOM" id="CLU_1427284_0_0_11"/>
<dbReference type="AlphaFoldDB" id="B1VY78"/>
<dbReference type="KEGG" id="sgr:SGR_5034"/>
<protein>
    <submittedName>
        <fullName evidence="2">Uncharacterized protein</fullName>
    </submittedName>
</protein>
<feature type="transmembrane region" description="Helical" evidence="1">
    <location>
        <begin position="57"/>
        <end position="77"/>
    </location>
</feature>
<gene>
    <name evidence="2" type="ordered locus">SGR_5034</name>
</gene>